<keyword evidence="8" id="KW-0472">Membrane</keyword>
<dbReference type="SUPFAM" id="SSF51905">
    <property type="entry name" value="FAD/NAD(P)-binding domain"/>
    <property type="match status" value="2"/>
</dbReference>
<comment type="similarity">
    <text evidence="1">Belongs to the NADH dehydrogenase family.</text>
</comment>
<evidence type="ECO:0000256" key="8">
    <source>
        <dbReference type="SAM" id="Phobius"/>
    </source>
</evidence>
<dbReference type="Proteomes" id="UP000578449">
    <property type="component" value="Unassembled WGS sequence"/>
</dbReference>
<name>A0A840PCT5_9ACTN</name>
<dbReference type="EC" id="1.6.5.9" evidence="2"/>
<keyword evidence="8" id="KW-1133">Transmembrane helix</keyword>
<evidence type="ECO:0000256" key="3">
    <source>
        <dbReference type="ARBA" id="ARBA00022630"/>
    </source>
</evidence>
<dbReference type="InterPro" id="IPR036188">
    <property type="entry name" value="FAD/NAD-bd_sf"/>
</dbReference>
<evidence type="ECO:0000256" key="7">
    <source>
        <dbReference type="ARBA" id="ARBA00047599"/>
    </source>
</evidence>
<evidence type="ECO:0000313" key="11">
    <source>
        <dbReference type="Proteomes" id="UP000578449"/>
    </source>
</evidence>
<gene>
    <name evidence="10" type="ORF">HNP84_005497</name>
</gene>
<dbReference type="PRINTS" id="PR00411">
    <property type="entry name" value="PNDRDTASEI"/>
</dbReference>
<reference evidence="10 11" key="1">
    <citation type="submission" date="2020-08" db="EMBL/GenBank/DDBJ databases">
        <title>Genomic Encyclopedia of Type Strains, Phase IV (KMG-IV): sequencing the most valuable type-strain genomes for metagenomic binning, comparative biology and taxonomic classification.</title>
        <authorList>
            <person name="Goeker M."/>
        </authorList>
    </citation>
    <scope>NUCLEOTIDE SEQUENCE [LARGE SCALE GENOMIC DNA]</scope>
    <source>
        <strain evidence="10 11">DSM 45615</strain>
    </source>
</reference>
<dbReference type="Pfam" id="PF07992">
    <property type="entry name" value="Pyr_redox_2"/>
    <property type="match status" value="1"/>
</dbReference>
<sequence>MAPGDGVAGPVARWASVGAGAGGGLVAGVLVGALMEHQGMVAGRAGAPAWVAFGVLGVVVGAAMGPLHGHRAPGAAVAVPGGMTAGLLGWMVWFLTGEPLLRGEAPEWSAEAAGRAYRELVGCLLSGGLTGALYQGAALLVRRLAPPAPEPGPAARVVVVGGGFAGVAAARRFERLALRGHRLDVTLVSASNYLLFTPMLAEVASGALQARHISAPVRAAASHTRFRHGTVEQIDPVRRTVTLDAGSGRPEALPYDHLVLAVGSVAHAAGLPGVDEHAFTLKDLGDARVLRDHVLALLERADLEPDDRKRRQLLTFVVAGGGFAGTEAVAELFDLVHSVLPYYPGIGEGDPRFVLVHSGAMILPELPPELGAYALERLRARGIEVRLGVRAAGAGPADVRLTSGELISTRTFVWTAGQRANPLAATLPAERGRGGALVVDATMRVPGLEGVWAVGDCARIPAPDGGTYPPTAQHAQREGRQVADNIAAVVSGRAPRPFAFRTLGVFVALGHRTAAGEIRGRRFSGLAAWMLWRGIYLAKLPGIEKRARVLFDWALDLAFPRDIAVTAPPAHRFPAAARFPRPEEGS</sequence>
<keyword evidence="4" id="KW-0274">FAD</keyword>
<feature type="transmembrane region" description="Helical" evidence="8">
    <location>
        <begin position="74"/>
        <end position="95"/>
    </location>
</feature>
<comment type="caution">
    <text evidence="10">The sequence shown here is derived from an EMBL/GenBank/DDBJ whole genome shotgun (WGS) entry which is preliminary data.</text>
</comment>
<evidence type="ECO:0000256" key="4">
    <source>
        <dbReference type="ARBA" id="ARBA00022827"/>
    </source>
</evidence>
<evidence type="ECO:0000259" key="9">
    <source>
        <dbReference type="Pfam" id="PF07992"/>
    </source>
</evidence>
<keyword evidence="11" id="KW-1185">Reference proteome</keyword>
<dbReference type="InterPro" id="IPR023753">
    <property type="entry name" value="FAD/NAD-binding_dom"/>
</dbReference>
<feature type="transmembrane region" description="Helical" evidence="8">
    <location>
        <begin position="12"/>
        <end position="35"/>
    </location>
</feature>
<keyword evidence="5 10" id="KW-0560">Oxidoreductase</keyword>
<dbReference type="PANTHER" id="PTHR43706:SF47">
    <property type="entry name" value="EXTERNAL NADH-UBIQUINONE OXIDOREDUCTASE 1, MITOCHONDRIAL-RELATED"/>
    <property type="match status" value="1"/>
</dbReference>
<evidence type="ECO:0000256" key="5">
    <source>
        <dbReference type="ARBA" id="ARBA00023002"/>
    </source>
</evidence>
<protein>
    <recommendedName>
        <fullName evidence="2">NADH:ubiquinone reductase (non-electrogenic)</fullName>
        <ecNumber evidence="2">1.6.5.9</ecNumber>
    </recommendedName>
</protein>
<comment type="catalytic activity">
    <reaction evidence="7">
        <text>a quinone + NADH + H(+) = a quinol + NAD(+)</text>
        <dbReference type="Rhea" id="RHEA:46160"/>
        <dbReference type="ChEBI" id="CHEBI:15378"/>
        <dbReference type="ChEBI" id="CHEBI:24646"/>
        <dbReference type="ChEBI" id="CHEBI:57540"/>
        <dbReference type="ChEBI" id="CHEBI:57945"/>
        <dbReference type="ChEBI" id="CHEBI:132124"/>
        <dbReference type="EC" id="1.6.5.9"/>
    </reaction>
</comment>
<dbReference type="GO" id="GO:0050136">
    <property type="term" value="F:NADH dehydrogenase (quinone) (non-electrogenic) activity"/>
    <property type="evidence" value="ECO:0007669"/>
    <property type="project" value="UniProtKB-EC"/>
</dbReference>
<evidence type="ECO:0000256" key="6">
    <source>
        <dbReference type="ARBA" id="ARBA00023027"/>
    </source>
</evidence>
<dbReference type="Gene3D" id="3.50.50.100">
    <property type="match status" value="1"/>
</dbReference>
<dbReference type="RefSeq" id="WP_185052690.1">
    <property type="nucleotide sequence ID" value="NZ_JACHGN010000012.1"/>
</dbReference>
<evidence type="ECO:0000256" key="2">
    <source>
        <dbReference type="ARBA" id="ARBA00012637"/>
    </source>
</evidence>
<proteinExistence type="inferred from homology"/>
<feature type="domain" description="FAD/NAD(P)-binding" evidence="9">
    <location>
        <begin position="156"/>
        <end position="479"/>
    </location>
</feature>
<dbReference type="InterPro" id="IPR045024">
    <property type="entry name" value="NDH-2"/>
</dbReference>
<accession>A0A840PCT5</accession>
<dbReference type="PRINTS" id="PR00368">
    <property type="entry name" value="FADPNR"/>
</dbReference>
<dbReference type="AlphaFoldDB" id="A0A840PCT5"/>
<keyword evidence="6" id="KW-0520">NAD</keyword>
<dbReference type="EMBL" id="JACHGN010000012">
    <property type="protein sequence ID" value="MBB5135753.1"/>
    <property type="molecule type" value="Genomic_DNA"/>
</dbReference>
<keyword evidence="8" id="KW-0812">Transmembrane</keyword>
<keyword evidence="3" id="KW-0285">Flavoprotein</keyword>
<evidence type="ECO:0000256" key="1">
    <source>
        <dbReference type="ARBA" id="ARBA00005272"/>
    </source>
</evidence>
<organism evidence="10 11">
    <name type="scientific">Thermocatellispora tengchongensis</name>
    <dbReference type="NCBI Taxonomy" id="1073253"/>
    <lineage>
        <taxon>Bacteria</taxon>
        <taxon>Bacillati</taxon>
        <taxon>Actinomycetota</taxon>
        <taxon>Actinomycetes</taxon>
        <taxon>Streptosporangiales</taxon>
        <taxon>Streptosporangiaceae</taxon>
        <taxon>Thermocatellispora</taxon>
    </lineage>
</organism>
<evidence type="ECO:0000313" key="10">
    <source>
        <dbReference type="EMBL" id="MBB5135753.1"/>
    </source>
</evidence>
<dbReference type="PANTHER" id="PTHR43706">
    <property type="entry name" value="NADH DEHYDROGENASE"/>
    <property type="match status" value="1"/>
</dbReference>
<feature type="transmembrane region" description="Helical" evidence="8">
    <location>
        <begin position="47"/>
        <end position="68"/>
    </location>
</feature>